<reference evidence="4" key="2">
    <citation type="submission" date="2022-10" db="EMBL/GenBank/DDBJ databases">
        <authorList>
            <person name="Trinh H.N."/>
        </authorList>
    </citation>
    <scope>NUCLEOTIDE SEQUENCE</scope>
    <source>
        <strain evidence="4">RN2-1</strain>
    </source>
</reference>
<dbReference type="PANTHER" id="PTHR35936:SF19">
    <property type="entry name" value="AMINO-ACID-BINDING PROTEIN YXEM-RELATED"/>
    <property type="match status" value="1"/>
</dbReference>
<keyword evidence="5" id="KW-1185">Reference proteome</keyword>
<dbReference type="InterPro" id="IPR006311">
    <property type="entry name" value="TAT_signal"/>
</dbReference>
<evidence type="ECO:0000259" key="2">
    <source>
        <dbReference type="SMART" id="SM00062"/>
    </source>
</evidence>
<dbReference type="PANTHER" id="PTHR35936">
    <property type="entry name" value="MEMBRANE-BOUND LYTIC MUREIN TRANSGLYCOSYLASE F"/>
    <property type="match status" value="1"/>
</dbReference>
<dbReference type="SMART" id="SM00079">
    <property type="entry name" value="PBPe"/>
    <property type="match status" value="1"/>
</dbReference>
<evidence type="ECO:0000259" key="3">
    <source>
        <dbReference type="SMART" id="SM00079"/>
    </source>
</evidence>
<evidence type="ECO:0000313" key="4">
    <source>
        <dbReference type="EMBL" id="MCW3475312.1"/>
    </source>
</evidence>
<feature type="domain" description="Ionotropic glutamate receptor C-terminal" evidence="3">
    <location>
        <begin position="53"/>
        <end position="278"/>
    </location>
</feature>
<dbReference type="GO" id="GO:0015276">
    <property type="term" value="F:ligand-gated monoatomic ion channel activity"/>
    <property type="evidence" value="ECO:0007669"/>
    <property type="project" value="InterPro"/>
</dbReference>
<dbReference type="AlphaFoldDB" id="A0AA41YMY6"/>
<comment type="caution">
    <text evidence="4">The sequence shown here is derived from an EMBL/GenBank/DDBJ whole genome shotgun (WGS) entry which is preliminary data.</text>
</comment>
<evidence type="ECO:0000256" key="1">
    <source>
        <dbReference type="ARBA" id="ARBA00022729"/>
    </source>
</evidence>
<dbReference type="GO" id="GO:0016020">
    <property type="term" value="C:membrane"/>
    <property type="evidence" value="ECO:0007669"/>
    <property type="project" value="InterPro"/>
</dbReference>
<dbReference type="Pfam" id="PF00497">
    <property type="entry name" value="SBP_bac_3"/>
    <property type="match status" value="1"/>
</dbReference>
<dbReference type="SMART" id="SM00062">
    <property type="entry name" value="PBPb"/>
    <property type="match status" value="1"/>
</dbReference>
<sequence>MVDGALIDKLKRAASRRSVLTAGLAGAAALTGLAGASRPARADTLAEVKKRGELVCATEMEFAPFDFLVNKVYTGVDRDLIDEVGKDLGVKVSYLDLPWTSVLPGLEARKFDFVIAPVTITAERLKRYSFTVPIAEATVALMKRKNDSSITKPEDIAGKTVGAQKGTAQLAQLQEFAKTLPKPVNVKEYVDNNQAYADLAAGRTDAAVGSYPNLAYAAAQRADAFAMVMPPFGKPTYFSWVGRLGDEDRSLTDAISASLVKMQDDGRMAAIQKKWFGAASPLPKTVPAPQV</sequence>
<protein>
    <submittedName>
        <fullName evidence="4">Transporter substrate-binding domain-containing protein</fullName>
    </submittedName>
</protein>
<dbReference type="PROSITE" id="PS51318">
    <property type="entry name" value="TAT"/>
    <property type="match status" value="1"/>
</dbReference>
<feature type="domain" description="Solute-binding protein family 3/N-terminal" evidence="2">
    <location>
        <begin position="53"/>
        <end position="279"/>
    </location>
</feature>
<evidence type="ECO:0000313" key="5">
    <source>
        <dbReference type="Proteomes" id="UP001165679"/>
    </source>
</evidence>
<organism evidence="4 5">
    <name type="scientific">Limobrevibacterium gyesilva</name>
    <dbReference type="NCBI Taxonomy" id="2991712"/>
    <lineage>
        <taxon>Bacteria</taxon>
        <taxon>Pseudomonadati</taxon>
        <taxon>Pseudomonadota</taxon>
        <taxon>Alphaproteobacteria</taxon>
        <taxon>Acetobacterales</taxon>
        <taxon>Acetobacteraceae</taxon>
        <taxon>Limobrevibacterium</taxon>
    </lineage>
</organism>
<dbReference type="RefSeq" id="WP_264714022.1">
    <property type="nucleotide sequence ID" value="NZ_JAPDNT010000008.1"/>
</dbReference>
<reference evidence="4" key="1">
    <citation type="submission" date="2022-09" db="EMBL/GenBank/DDBJ databases">
        <title>Rhodovastum sp. nov. RN2-1 isolated from soil in Seongnam, South Korea.</title>
        <authorList>
            <person name="Le N.T."/>
        </authorList>
    </citation>
    <scope>NUCLEOTIDE SEQUENCE</scope>
    <source>
        <strain evidence="4">RN2-1</strain>
    </source>
</reference>
<keyword evidence="1" id="KW-0732">Signal</keyword>
<dbReference type="Proteomes" id="UP001165679">
    <property type="component" value="Unassembled WGS sequence"/>
</dbReference>
<name>A0AA41YMY6_9PROT</name>
<proteinExistence type="predicted"/>
<dbReference type="SUPFAM" id="SSF53850">
    <property type="entry name" value="Periplasmic binding protein-like II"/>
    <property type="match status" value="1"/>
</dbReference>
<dbReference type="Gene3D" id="3.40.190.10">
    <property type="entry name" value="Periplasmic binding protein-like II"/>
    <property type="match status" value="2"/>
</dbReference>
<dbReference type="InterPro" id="IPR001320">
    <property type="entry name" value="Iontro_rcpt_C"/>
</dbReference>
<accession>A0AA41YMY6</accession>
<dbReference type="InterPro" id="IPR001638">
    <property type="entry name" value="Solute-binding_3/MltF_N"/>
</dbReference>
<gene>
    <name evidence="4" type="ORF">OL599_12085</name>
</gene>
<dbReference type="EMBL" id="JAPDNT010000008">
    <property type="protein sequence ID" value="MCW3475312.1"/>
    <property type="molecule type" value="Genomic_DNA"/>
</dbReference>